<accession>A0A1F2WKW4</accession>
<organism evidence="1 2">
    <name type="scientific">Candidatus Solincola sediminis</name>
    <dbReference type="NCBI Taxonomy" id="1797199"/>
    <lineage>
        <taxon>Bacteria</taxon>
        <taxon>Bacillati</taxon>
        <taxon>Actinomycetota</taxon>
        <taxon>Candidatus Geothermincolia</taxon>
        <taxon>Candidatus Geothermincolales</taxon>
        <taxon>Candidatus Geothermincolaceae</taxon>
        <taxon>Candidatus Solincola</taxon>
    </lineage>
</organism>
<name>A0A1F2WKW4_9ACTN</name>
<evidence type="ECO:0000313" key="1">
    <source>
        <dbReference type="EMBL" id="OFW57495.1"/>
    </source>
</evidence>
<dbReference type="EMBL" id="MELK01000033">
    <property type="protein sequence ID" value="OFW57495.1"/>
    <property type="molecule type" value="Genomic_DNA"/>
</dbReference>
<evidence type="ECO:0000313" key="2">
    <source>
        <dbReference type="Proteomes" id="UP000177876"/>
    </source>
</evidence>
<dbReference type="AlphaFoldDB" id="A0A1F2WKW4"/>
<gene>
    <name evidence="1" type="ORF">A2Y75_00990</name>
</gene>
<dbReference type="Proteomes" id="UP000177876">
    <property type="component" value="Unassembled WGS sequence"/>
</dbReference>
<protein>
    <submittedName>
        <fullName evidence="1">Uncharacterized protein</fullName>
    </submittedName>
</protein>
<reference evidence="1 2" key="1">
    <citation type="journal article" date="2016" name="Nat. Commun.">
        <title>Thousands of microbial genomes shed light on interconnected biogeochemical processes in an aquifer system.</title>
        <authorList>
            <person name="Anantharaman K."/>
            <person name="Brown C.T."/>
            <person name="Hug L.A."/>
            <person name="Sharon I."/>
            <person name="Castelle C.J."/>
            <person name="Probst A.J."/>
            <person name="Thomas B.C."/>
            <person name="Singh A."/>
            <person name="Wilkins M.J."/>
            <person name="Karaoz U."/>
            <person name="Brodie E.L."/>
            <person name="Williams K.H."/>
            <person name="Hubbard S.S."/>
            <person name="Banfield J.F."/>
        </authorList>
    </citation>
    <scope>NUCLEOTIDE SEQUENCE [LARGE SCALE GENOMIC DNA]</scope>
</reference>
<proteinExistence type="predicted"/>
<sequence>MAFTVRLCLPIIEIYSQRIFKFAKNLTTICRRKIKRPSKVASGAAARLAWSILGLRLKAIASVSLIFSLLFHLSYRVLPALL</sequence>
<comment type="caution">
    <text evidence="1">The sequence shown here is derived from an EMBL/GenBank/DDBJ whole genome shotgun (WGS) entry which is preliminary data.</text>
</comment>